<keyword evidence="2" id="KW-1185">Reference proteome</keyword>
<sequence length="280" mass="32054">MLLVSYLKTIMLLYAGLASNGELLSGHIQSDSTETPQSTLQVGTSYMNIVNYRGRTFGINQYGFMPMAKYISKTGFVLNATGYYWSGMDNKLAKLDLGIGYEKEIVKNLYASFNYERWLWNENNVEEQNPLKNYLAADMTYDFGYWNVSGTYEYMWGDQHLSQLTFQIAGDIPLYSNEAETSELKFQPGFTFIMANQSSLSVISAPNYLSNKKGKKTATTLINDPFQVQDYELSAPLYLKWNNTEITGAYRYAFPLNGSPDEHLKPFGYFTLDFVYNIKW</sequence>
<accession>A0A1I5YNW5</accession>
<protein>
    <recommendedName>
        <fullName evidence="3">MetA-pathway of phenol degradation</fullName>
    </recommendedName>
</protein>
<reference evidence="1 2" key="1">
    <citation type="submission" date="2016-10" db="EMBL/GenBank/DDBJ databases">
        <authorList>
            <person name="de Groot N.N."/>
        </authorList>
    </citation>
    <scope>NUCLEOTIDE SEQUENCE [LARGE SCALE GENOMIC DNA]</scope>
    <source>
        <strain evidence="2">E92,LMG 26720,CCM 7988</strain>
    </source>
</reference>
<proteinExistence type="predicted"/>
<evidence type="ECO:0008006" key="3">
    <source>
        <dbReference type="Google" id="ProtNLM"/>
    </source>
</evidence>
<dbReference type="EMBL" id="FOXH01000020">
    <property type="protein sequence ID" value="SFQ45765.1"/>
    <property type="molecule type" value="Genomic_DNA"/>
</dbReference>
<name>A0A1I5YNW5_9BACT</name>
<organism evidence="1 2">
    <name type="scientific">Pseudarcicella hirudinis</name>
    <dbReference type="NCBI Taxonomy" id="1079859"/>
    <lineage>
        <taxon>Bacteria</taxon>
        <taxon>Pseudomonadati</taxon>
        <taxon>Bacteroidota</taxon>
        <taxon>Cytophagia</taxon>
        <taxon>Cytophagales</taxon>
        <taxon>Flectobacillaceae</taxon>
        <taxon>Pseudarcicella</taxon>
    </lineage>
</organism>
<dbReference type="AlphaFoldDB" id="A0A1I5YNW5"/>
<evidence type="ECO:0000313" key="1">
    <source>
        <dbReference type="EMBL" id="SFQ45765.1"/>
    </source>
</evidence>
<dbReference type="RefSeq" id="WP_143095306.1">
    <property type="nucleotide sequence ID" value="NZ_FOXH01000020.1"/>
</dbReference>
<dbReference type="Proteomes" id="UP000199306">
    <property type="component" value="Unassembled WGS sequence"/>
</dbReference>
<gene>
    <name evidence="1" type="ORF">SAMN04515674_12034</name>
</gene>
<evidence type="ECO:0000313" key="2">
    <source>
        <dbReference type="Proteomes" id="UP000199306"/>
    </source>
</evidence>
<dbReference type="OrthoDB" id="945120at2"/>